<dbReference type="GO" id="GO:0098609">
    <property type="term" value="P:cell-cell adhesion"/>
    <property type="evidence" value="ECO:0007669"/>
    <property type="project" value="TreeGrafter"/>
</dbReference>
<feature type="region of interest" description="Disordered" evidence="3">
    <location>
        <begin position="775"/>
        <end position="1070"/>
    </location>
</feature>
<feature type="compositionally biased region" description="Low complexity" evidence="3">
    <location>
        <begin position="988"/>
        <end position="1005"/>
    </location>
</feature>
<feature type="compositionally biased region" description="Basic and acidic residues" evidence="3">
    <location>
        <begin position="936"/>
        <end position="946"/>
    </location>
</feature>
<evidence type="ECO:0000313" key="9">
    <source>
        <dbReference type="Proteomes" id="UP000801492"/>
    </source>
</evidence>
<dbReference type="SMART" id="SM00072">
    <property type="entry name" value="GuKc"/>
    <property type="match status" value="1"/>
</dbReference>
<feature type="domain" description="Guanylate kinase-like" evidence="5">
    <location>
        <begin position="639"/>
        <end position="740"/>
    </location>
</feature>
<feature type="compositionally biased region" description="Basic and acidic residues" evidence="3">
    <location>
        <begin position="326"/>
        <end position="345"/>
    </location>
</feature>
<dbReference type="InterPro" id="IPR001478">
    <property type="entry name" value="PDZ"/>
</dbReference>
<dbReference type="CDD" id="cd06729">
    <property type="entry name" value="PDZ3_ZO1-like_domain"/>
    <property type="match status" value="1"/>
</dbReference>
<feature type="compositionally biased region" description="Basic and acidic residues" evidence="3">
    <location>
        <begin position="1102"/>
        <end position="1112"/>
    </location>
</feature>
<dbReference type="Pfam" id="PF07653">
    <property type="entry name" value="SH3_2"/>
    <property type="match status" value="1"/>
</dbReference>
<dbReference type="Gene3D" id="2.30.30.40">
    <property type="entry name" value="SH3 Domains"/>
    <property type="match status" value="1"/>
</dbReference>
<dbReference type="SMART" id="SM00218">
    <property type="entry name" value="ZU5"/>
    <property type="match status" value="1"/>
</dbReference>
<dbReference type="CDD" id="cd06728">
    <property type="entry name" value="PDZ2_ZO1-like_ds"/>
    <property type="match status" value="1"/>
</dbReference>
<dbReference type="PROSITE" id="PS50106">
    <property type="entry name" value="PDZ"/>
    <property type="match status" value="3"/>
</dbReference>
<dbReference type="Pfam" id="PF00595">
    <property type="entry name" value="PDZ"/>
    <property type="match status" value="2"/>
</dbReference>
<dbReference type="Pfam" id="PF00625">
    <property type="entry name" value="Guanylate_kin"/>
    <property type="match status" value="1"/>
</dbReference>
<comment type="caution">
    <text evidence="8">The sequence shown here is derived from an EMBL/GenBank/DDBJ whole genome shotgun (WGS) entry which is preliminary data.</text>
</comment>
<evidence type="ECO:0000256" key="1">
    <source>
        <dbReference type="ARBA" id="ARBA00022443"/>
    </source>
</evidence>
<dbReference type="SUPFAM" id="SSF52540">
    <property type="entry name" value="P-loop containing nucleoside triphosphate hydrolases"/>
    <property type="match status" value="1"/>
</dbReference>
<feature type="compositionally biased region" description="Polar residues" evidence="3">
    <location>
        <begin position="1256"/>
        <end position="1269"/>
    </location>
</feature>
<reference evidence="8" key="1">
    <citation type="submission" date="2019-08" db="EMBL/GenBank/DDBJ databases">
        <title>The genome of the North American firefly Photinus pyralis.</title>
        <authorList>
            <consortium name="Photinus pyralis genome working group"/>
            <person name="Fallon T.R."/>
            <person name="Sander Lower S.E."/>
            <person name="Weng J.-K."/>
        </authorList>
    </citation>
    <scope>NUCLEOTIDE SEQUENCE</scope>
    <source>
        <strain evidence="8">TRF0915ILg1</strain>
        <tissue evidence="8">Whole body</tissue>
    </source>
</reference>
<dbReference type="InterPro" id="IPR036034">
    <property type="entry name" value="PDZ_sf"/>
</dbReference>
<evidence type="ECO:0000259" key="6">
    <source>
        <dbReference type="PROSITE" id="PS50106"/>
    </source>
</evidence>
<dbReference type="PANTHER" id="PTHR13865">
    <property type="entry name" value="TIGHT JUNCTION PROTEIN"/>
    <property type="match status" value="1"/>
</dbReference>
<feature type="compositionally biased region" description="Basic and acidic residues" evidence="3">
    <location>
        <begin position="885"/>
        <end position="914"/>
    </location>
</feature>
<feature type="compositionally biased region" description="Polar residues" evidence="3">
    <location>
        <begin position="307"/>
        <end position="318"/>
    </location>
</feature>
<dbReference type="InterPro" id="IPR027417">
    <property type="entry name" value="P-loop_NTPase"/>
</dbReference>
<dbReference type="Gene3D" id="2.60.220.30">
    <property type="match status" value="1"/>
</dbReference>
<feature type="compositionally biased region" description="Basic and acidic residues" evidence="3">
    <location>
        <begin position="1121"/>
        <end position="1131"/>
    </location>
</feature>
<evidence type="ECO:0000259" key="7">
    <source>
        <dbReference type="PROSITE" id="PS51145"/>
    </source>
</evidence>
<accession>A0A8K0GKC4</accession>
<dbReference type="Gene3D" id="3.40.50.300">
    <property type="entry name" value="P-loop containing nucleotide triphosphate hydrolases"/>
    <property type="match status" value="1"/>
</dbReference>
<dbReference type="FunFam" id="2.30.42.10:FF:000029">
    <property type="entry name" value="tight junction protein ZO-1 isoform X1"/>
    <property type="match status" value="1"/>
</dbReference>
<feature type="region of interest" description="Disordered" evidence="3">
    <location>
        <begin position="1087"/>
        <end position="1145"/>
    </location>
</feature>
<organism evidence="8 9">
    <name type="scientific">Ignelater luminosus</name>
    <name type="common">Cucubano</name>
    <name type="synonym">Pyrophorus luminosus</name>
    <dbReference type="NCBI Taxonomy" id="2038154"/>
    <lineage>
        <taxon>Eukaryota</taxon>
        <taxon>Metazoa</taxon>
        <taxon>Ecdysozoa</taxon>
        <taxon>Arthropoda</taxon>
        <taxon>Hexapoda</taxon>
        <taxon>Insecta</taxon>
        <taxon>Pterygota</taxon>
        <taxon>Neoptera</taxon>
        <taxon>Endopterygota</taxon>
        <taxon>Coleoptera</taxon>
        <taxon>Polyphaga</taxon>
        <taxon>Elateriformia</taxon>
        <taxon>Elateroidea</taxon>
        <taxon>Elateridae</taxon>
        <taxon>Agrypninae</taxon>
        <taxon>Pyrophorini</taxon>
        <taxon>Ignelater</taxon>
    </lineage>
</organism>
<dbReference type="FunFam" id="2.30.42.10:FF:000138">
    <property type="entry name" value="Uncharacterized protein, isoform C"/>
    <property type="match status" value="1"/>
</dbReference>
<dbReference type="PROSITE" id="PS50002">
    <property type="entry name" value="SH3"/>
    <property type="match status" value="1"/>
</dbReference>
<dbReference type="Pfam" id="PF00791">
    <property type="entry name" value="ZU5"/>
    <property type="match status" value="1"/>
</dbReference>
<dbReference type="PROSITE" id="PS50052">
    <property type="entry name" value="GUANYLATE_KINASE_2"/>
    <property type="match status" value="1"/>
</dbReference>
<dbReference type="PROSITE" id="PS51145">
    <property type="entry name" value="ZU5"/>
    <property type="match status" value="1"/>
</dbReference>
<dbReference type="GO" id="GO:0005923">
    <property type="term" value="C:bicellular tight junction"/>
    <property type="evidence" value="ECO:0007669"/>
    <property type="project" value="TreeGrafter"/>
</dbReference>
<dbReference type="InterPro" id="IPR008145">
    <property type="entry name" value="GK/Ca_channel_bsu"/>
</dbReference>
<dbReference type="GO" id="GO:0045216">
    <property type="term" value="P:cell-cell junction organization"/>
    <property type="evidence" value="ECO:0007669"/>
    <property type="project" value="TreeGrafter"/>
</dbReference>
<evidence type="ECO:0000259" key="5">
    <source>
        <dbReference type="PROSITE" id="PS50052"/>
    </source>
</evidence>
<dbReference type="GO" id="GO:0150105">
    <property type="term" value="P:protein localization to cell-cell junction"/>
    <property type="evidence" value="ECO:0007669"/>
    <property type="project" value="TreeGrafter"/>
</dbReference>
<dbReference type="SUPFAM" id="SSF50156">
    <property type="entry name" value="PDZ domain-like"/>
    <property type="match status" value="3"/>
</dbReference>
<dbReference type="SMART" id="SM00326">
    <property type="entry name" value="SH3"/>
    <property type="match status" value="1"/>
</dbReference>
<feature type="compositionally biased region" description="Polar residues" evidence="3">
    <location>
        <begin position="1136"/>
        <end position="1145"/>
    </location>
</feature>
<evidence type="ECO:0008006" key="10">
    <source>
        <dbReference type="Google" id="ProtNLM"/>
    </source>
</evidence>
<dbReference type="Proteomes" id="UP000801492">
    <property type="component" value="Unassembled WGS sequence"/>
</dbReference>
<feature type="compositionally biased region" description="Low complexity" evidence="3">
    <location>
        <begin position="1016"/>
        <end position="1029"/>
    </location>
</feature>
<feature type="compositionally biased region" description="Polar residues" evidence="3">
    <location>
        <begin position="1087"/>
        <end position="1101"/>
    </location>
</feature>
<dbReference type="SUPFAM" id="SSF50044">
    <property type="entry name" value="SH3-domain"/>
    <property type="match status" value="1"/>
</dbReference>
<feature type="region of interest" description="Disordered" evidence="3">
    <location>
        <begin position="254"/>
        <end position="345"/>
    </location>
</feature>
<dbReference type="InterPro" id="IPR000906">
    <property type="entry name" value="ZU5_dom"/>
</dbReference>
<feature type="compositionally biased region" description="Polar residues" evidence="3">
    <location>
        <begin position="1046"/>
        <end position="1060"/>
    </location>
</feature>
<feature type="region of interest" description="Disordered" evidence="3">
    <location>
        <begin position="1182"/>
        <end position="1269"/>
    </location>
</feature>
<feature type="domain" description="ZU5" evidence="7">
    <location>
        <begin position="1489"/>
        <end position="1620"/>
    </location>
</feature>
<dbReference type="InterPro" id="IPR036028">
    <property type="entry name" value="SH3-like_dom_sf"/>
</dbReference>
<protein>
    <recommendedName>
        <fullName evidence="10">Tight junction protein ZO-1</fullName>
    </recommendedName>
</protein>
<feature type="domain" description="PDZ" evidence="6">
    <location>
        <begin position="24"/>
        <end position="111"/>
    </location>
</feature>
<feature type="domain" description="SH3" evidence="4">
    <location>
        <begin position="458"/>
        <end position="526"/>
    </location>
</feature>
<dbReference type="GO" id="GO:0005886">
    <property type="term" value="C:plasma membrane"/>
    <property type="evidence" value="ECO:0007669"/>
    <property type="project" value="TreeGrafter"/>
</dbReference>
<evidence type="ECO:0000313" key="8">
    <source>
        <dbReference type="EMBL" id="KAF2902626.1"/>
    </source>
</evidence>
<dbReference type="SMART" id="SM00228">
    <property type="entry name" value="PDZ"/>
    <property type="match status" value="3"/>
</dbReference>
<dbReference type="OrthoDB" id="418634at2759"/>
<feature type="domain" description="PDZ" evidence="6">
    <location>
        <begin position="373"/>
        <end position="446"/>
    </location>
</feature>
<dbReference type="CDD" id="cd06727">
    <property type="entry name" value="PDZ1_ZO1-like"/>
    <property type="match status" value="1"/>
</dbReference>
<evidence type="ECO:0000259" key="4">
    <source>
        <dbReference type="PROSITE" id="PS50002"/>
    </source>
</evidence>
<proteinExistence type="predicted"/>
<dbReference type="GO" id="GO:0050839">
    <property type="term" value="F:cell adhesion molecule binding"/>
    <property type="evidence" value="ECO:0007669"/>
    <property type="project" value="TreeGrafter"/>
</dbReference>
<keyword evidence="9" id="KW-1185">Reference proteome</keyword>
<dbReference type="Gene3D" id="2.30.42.10">
    <property type="match status" value="3"/>
</dbReference>
<evidence type="ECO:0000256" key="3">
    <source>
        <dbReference type="SAM" id="MobiDB-lite"/>
    </source>
</evidence>
<dbReference type="CDD" id="cd11859">
    <property type="entry name" value="SH3_ZO"/>
    <property type="match status" value="1"/>
</dbReference>
<dbReference type="InterPro" id="IPR001452">
    <property type="entry name" value="SH3_domain"/>
</dbReference>
<feature type="compositionally biased region" description="Polar residues" evidence="3">
    <location>
        <begin position="838"/>
        <end position="884"/>
    </location>
</feature>
<gene>
    <name evidence="8" type="ORF">ILUMI_03560</name>
</gene>
<keyword evidence="1 2" id="KW-0728">SH3 domain</keyword>
<feature type="domain" description="PDZ" evidence="6">
    <location>
        <begin position="137"/>
        <end position="219"/>
    </location>
</feature>
<dbReference type="InterPro" id="IPR008144">
    <property type="entry name" value="Guanylate_kin-like_dom"/>
</dbReference>
<name>A0A8K0GKC4_IGNLU</name>
<dbReference type="PANTHER" id="PTHR13865:SF28">
    <property type="entry name" value="POLYCHAETOID, ISOFORM O"/>
    <property type="match status" value="1"/>
</dbReference>
<evidence type="ECO:0000256" key="2">
    <source>
        <dbReference type="PROSITE-ProRule" id="PRU00192"/>
    </source>
</evidence>
<feature type="compositionally biased region" description="Polar residues" evidence="3">
    <location>
        <begin position="806"/>
        <end position="822"/>
    </location>
</feature>
<dbReference type="EMBL" id="VTPC01001239">
    <property type="protein sequence ID" value="KAF2902626.1"/>
    <property type="molecule type" value="Genomic_DNA"/>
</dbReference>
<sequence>MESMANNNLMASNLPEERGWEYKQVTVTRVPGYGFGIAVSGGRDNPHFASGDPSIAVSDVLASGPAERLLHVNDRILSVNGISLQNVDYATAVQVLRDSGDTVVLVIKRRVTNHQHSHSLGAGPPLAALGINPLPPKVTLTKNSKKEDFGIVLGCKLFIKEISAKAREQLLNTNQVLSEGDFITKLNNTNCNDLMSLKEAKKIIDGTKDKLHLTVVRDLNAGLNTSHQAQSSISTTGAVNNFYKDDFLTSPQSYSNQNLYVQPPTRNPNINTNGGFEDKIEPNSGPNSLPDDKNNLAPRGRLRQPLSEANINQLNRNSLEGYGRTKGPDEPPRPPPPRPEDYYSSRRQLYDDDPIIQKTKQPVPDARYITFHKEGSVGIRLTGGNFVGIFVTAVQPGSPASLQGLQPGDKILKVNDMDMTGVTREEAVLFLLSLQDRIELIVQYCKEEYDNIVAAQKGDSFYIKTHFHYENSAKGEMSFRSGDIFHVIDTLYNGVVGCWQVYRIGRNNQQGQKGIIPNKARAEELATAQFNATKKEMSANESRGSFFRRRRNSNRRSKSLGKEHWDDILFSDTVSKFPAYERVVLKHPGFTRPVILFGPIADVAREKLLKDFPNKFISPQLDNNLEDAKPQKMSSNIIRLSAIKEVISTGKHALLDITPNAVERLNYAQLYPIVVFFKAETKIIIKQMRQGLPKSAHKSSKKLLEQCQKLDKVWSHIFCSTVTLNDNTDNWYRKVREIIDKQQSGAVWMSESKPEESLSDDFLFPMSSLRLSYASSPESDLEHSPGPPVSSGLSGPGNGNAGRLTKASSDPSVVMPDNSTTDVLPPYQPTYDTRYGFGNQTSSDQQISGSPNSPNLAKNSNQDIPGNLESQNPYKQSGLYSHSQDYAKTEYTKDLRNDYSKEPRNDYSKQESHKRQSSTLHGHFNHSKGHSLSEQTPRRSPKDERLYAAAPDLPPRVDRAVKPMGLLSTPTKTPNGRSAHERLFGTKPPQANENAEQNNNAENPNFNTKLGSLERSVNSKSDSLSSYDSFKPNPGIGQNAHDDLKTTLSKIDSDSPNTPSKYGPRWDQNRHERLGSKLDLKYALGTAANSHNNDPVDQSPRNSREIEKESSPMDHLNPRLTSERDRQDIYRYSRSPGKQNTPTKTYMETKTDYGKYSRNNSSIPEYARNSHQDLTQSHLAIHNMPPHHHSPMKNNYHHSNGFDNPALPQNGPPNTYKPVPPPKPKNYKPPYKGQGNYGPNDGMIQPPLPYQHGKSHSNPVQDQRSPTMNTKHDYYYNMPPNSVPNNWHTETAVRYNATMHGPYDMAPPYESHRHTNISYASRSEITPISQRENAYNMESSDVLEGRLPERPNIVDLQGSREQRGSAFELYRKPMHHNLRDQVEQFAFYGSQPNIAHNFTNNNNSNASTNIPKITPKLSKTQSFNHRKKEGLSTPLLFRKLLFRNKNNNKDNTSSKIKKKFTKQDQFNENDRDNINGNVDGCGSVQNSRDVTSAIVDCNGAKLVNEYWGVTLDIPKNAIPEGRRQEVYFVITDPRLCESAPPLDLENGETMLSPLVMCGPQGTEFLKPVILSIPHYANTLPSLGISLKATDSERDICTDWDNILLPSNHTANTVSVKVDHF</sequence>